<evidence type="ECO:0000256" key="6">
    <source>
        <dbReference type="SAM" id="Phobius"/>
    </source>
</evidence>
<keyword evidence="4 6" id="KW-1133">Transmembrane helix</keyword>
<evidence type="ECO:0000259" key="7">
    <source>
        <dbReference type="Pfam" id="PF00482"/>
    </source>
</evidence>
<accession>A0A2S0UNY2</accession>
<evidence type="ECO:0000256" key="3">
    <source>
        <dbReference type="ARBA" id="ARBA00022692"/>
    </source>
</evidence>
<reference evidence="8 9" key="1">
    <citation type="submission" date="2018-04" db="EMBL/GenBank/DDBJ databases">
        <title>Genome sequencing of Gemmobacter.</title>
        <authorList>
            <person name="Yi H."/>
            <person name="Baek M.-G."/>
        </authorList>
    </citation>
    <scope>NUCLEOTIDE SEQUENCE [LARGE SCALE GENOMIC DNA]</scope>
    <source>
        <strain evidence="8 9">HYN0069</strain>
    </source>
</reference>
<evidence type="ECO:0000313" key="9">
    <source>
        <dbReference type="Proteomes" id="UP000244496"/>
    </source>
</evidence>
<dbReference type="GO" id="GO:0005886">
    <property type="term" value="C:plasma membrane"/>
    <property type="evidence" value="ECO:0007669"/>
    <property type="project" value="UniProtKB-SubCell"/>
</dbReference>
<keyword evidence="5 6" id="KW-0472">Membrane</keyword>
<sequence length="305" mass="33868">MNENLIYLAVFAAVALVAFSMLTVLLRNRDIARNIEAATTQRASVGDIFSTDNEKLSHYFNIQNKAQPDSLEMKLIAAGFMGAGAPRTFHILRLVTVVVVMVGMRSLIVRLFPDTNPAATVLMAAIFGGVSFILCSAVLDYYVNKTEIQNRKLFPDFMDMLIVCVDAGLSIEAAIDRVAREFLATKPVFGTHLAIISLEVRAGRPLHDALTNFSVRVRLEEARTLATLFRQSQELGASVVRTLRTYSKEMRQMRLLRAEEKANSLPIKMLFPMAIFLFPVNLIIVIVPILITVVELLGNMRPPGV</sequence>
<evidence type="ECO:0000313" key="8">
    <source>
        <dbReference type="EMBL" id="AWB49505.1"/>
    </source>
</evidence>
<keyword evidence="3 6" id="KW-0812">Transmembrane</keyword>
<evidence type="ECO:0000256" key="5">
    <source>
        <dbReference type="ARBA" id="ARBA00023136"/>
    </source>
</evidence>
<name>A0A2S0UNY2_9RHOB</name>
<feature type="transmembrane region" description="Helical" evidence="6">
    <location>
        <begin position="270"/>
        <end position="294"/>
    </location>
</feature>
<feature type="transmembrane region" description="Helical" evidence="6">
    <location>
        <begin position="118"/>
        <end position="143"/>
    </location>
</feature>
<feature type="transmembrane region" description="Helical" evidence="6">
    <location>
        <begin position="91"/>
        <end position="112"/>
    </location>
</feature>
<proteinExistence type="predicted"/>
<evidence type="ECO:0000256" key="4">
    <source>
        <dbReference type="ARBA" id="ARBA00022989"/>
    </source>
</evidence>
<dbReference type="OrthoDB" id="9810662at2"/>
<gene>
    <name evidence="8" type="ORF">HYN69_14255</name>
</gene>
<keyword evidence="9" id="KW-1185">Reference proteome</keyword>
<protein>
    <submittedName>
        <fullName evidence="8">Pilus assembly protein TadC</fullName>
    </submittedName>
</protein>
<dbReference type="AlphaFoldDB" id="A0A2S0UNY2"/>
<feature type="transmembrane region" description="Helical" evidence="6">
    <location>
        <begin position="6"/>
        <end position="26"/>
    </location>
</feature>
<evidence type="ECO:0000256" key="2">
    <source>
        <dbReference type="ARBA" id="ARBA00022475"/>
    </source>
</evidence>
<dbReference type="InterPro" id="IPR042094">
    <property type="entry name" value="T2SS_GspF_sf"/>
</dbReference>
<organism evidence="8 9">
    <name type="scientific">Paragemmobacter aquarius</name>
    <dbReference type="NCBI Taxonomy" id="2169400"/>
    <lineage>
        <taxon>Bacteria</taxon>
        <taxon>Pseudomonadati</taxon>
        <taxon>Pseudomonadota</taxon>
        <taxon>Alphaproteobacteria</taxon>
        <taxon>Rhodobacterales</taxon>
        <taxon>Paracoccaceae</taxon>
        <taxon>Paragemmobacter</taxon>
    </lineage>
</organism>
<dbReference type="Proteomes" id="UP000244496">
    <property type="component" value="Chromosome"/>
</dbReference>
<dbReference type="KEGG" id="geh:HYN69_14255"/>
<comment type="subcellular location">
    <subcellularLocation>
        <location evidence="1">Cell membrane</location>
        <topology evidence="1">Multi-pass membrane protein</topology>
    </subcellularLocation>
</comment>
<dbReference type="Gene3D" id="1.20.81.30">
    <property type="entry name" value="Type II secretion system (T2SS), domain F"/>
    <property type="match status" value="1"/>
</dbReference>
<evidence type="ECO:0000256" key="1">
    <source>
        <dbReference type="ARBA" id="ARBA00004651"/>
    </source>
</evidence>
<dbReference type="PANTHER" id="PTHR35007">
    <property type="entry name" value="INTEGRAL MEMBRANE PROTEIN-RELATED"/>
    <property type="match status" value="1"/>
</dbReference>
<dbReference type="EMBL" id="CP028918">
    <property type="protein sequence ID" value="AWB49505.1"/>
    <property type="molecule type" value="Genomic_DNA"/>
</dbReference>
<dbReference type="RefSeq" id="WP_108436322.1">
    <property type="nucleotide sequence ID" value="NZ_CP028918.1"/>
</dbReference>
<keyword evidence="2" id="KW-1003">Cell membrane</keyword>
<dbReference type="InterPro" id="IPR018076">
    <property type="entry name" value="T2SS_GspF_dom"/>
</dbReference>
<feature type="domain" description="Type II secretion system protein GspF" evidence="7">
    <location>
        <begin position="157"/>
        <end position="286"/>
    </location>
</feature>
<dbReference type="Pfam" id="PF00482">
    <property type="entry name" value="T2SSF"/>
    <property type="match status" value="1"/>
</dbReference>
<dbReference type="PANTHER" id="PTHR35007:SF2">
    <property type="entry name" value="PILUS ASSEMBLE PROTEIN"/>
    <property type="match status" value="1"/>
</dbReference>